<dbReference type="GO" id="GO:0022857">
    <property type="term" value="F:transmembrane transporter activity"/>
    <property type="evidence" value="ECO:0007669"/>
    <property type="project" value="InterPro"/>
</dbReference>
<proteinExistence type="inferred from homology"/>
<evidence type="ECO:0000313" key="7">
    <source>
        <dbReference type="EMBL" id="ETJ44597.1"/>
    </source>
</evidence>
<keyword evidence="5 6" id="KW-0472">Membrane</keyword>
<dbReference type="InterPro" id="IPR030676">
    <property type="entry name" value="CitT-rel"/>
</dbReference>
<dbReference type="InterPro" id="IPR001898">
    <property type="entry name" value="SLC13A/DASS"/>
</dbReference>
<keyword evidence="3 6" id="KW-0812">Transmembrane</keyword>
<evidence type="ECO:0000256" key="2">
    <source>
        <dbReference type="ARBA" id="ARBA00007349"/>
    </source>
</evidence>
<dbReference type="GO" id="GO:0016020">
    <property type="term" value="C:membrane"/>
    <property type="evidence" value="ECO:0007669"/>
    <property type="project" value="UniProtKB-SubCell"/>
</dbReference>
<evidence type="ECO:0000256" key="5">
    <source>
        <dbReference type="ARBA" id="ARBA00023136"/>
    </source>
</evidence>
<reference evidence="7" key="1">
    <citation type="submission" date="2013-12" db="EMBL/GenBank/DDBJ databases">
        <title>A Varibaculum cambriense genome reconstructed from a premature infant gut community with otherwise low bacterial novelty that shifts toward anaerobic metabolism during the third week of life.</title>
        <authorList>
            <person name="Brown C.T."/>
            <person name="Sharon I."/>
            <person name="Thomas B.C."/>
            <person name="Castelle C.J."/>
            <person name="Morowitz M.J."/>
            <person name="Banfield J.F."/>
        </authorList>
    </citation>
    <scope>NUCLEOTIDE SEQUENCE</scope>
</reference>
<comment type="subcellular location">
    <subcellularLocation>
        <location evidence="1">Membrane</location>
        <topology evidence="1">Multi-pass membrane protein</topology>
    </subcellularLocation>
</comment>
<evidence type="ECO:0000256" key="1">
    <source>
        <dbReference type="ARBA" id="ARBA00004141"/>
    </source>
</evidence>
<evidence type="ECO:0000256" key="6">
    <source>
        <dbReference type="SAM" id="Phobius"/>
    </source>
</evidence>
<feature type="transmembrane region" description="Helical" evidence="6">
    <location>
        <begin position="49"/>
        <end position="70"/>
    </location>
</feature>
<name>W1YQ32_9ZZZZ</name>
<keyword evidence="4 6" id="KW-1133">Transmembrane helix</keyword>
<dbReference type="EMBL" id="AZMM01001406">
    <property type="protein sequence ID" value="ETJ44597.1"/>
    <property type="molecule type" value="Genomic_DNA"/>
</dbReference>
<dbReference type="AlphaFoldDB" id="W1YQ32"/>
<protein>
    <submittedName>
        <fullName evidence="7">Anion transporter</fullName>
    </submittedName>
</protein>
<gene>
    <name evidence="7" type="ORF">Q604_UNBC01406G0001</name>
</gene>
<feature type="transmembrane region" description="Helical" evidence="6">
    <location>
        <begin position="12"/>
        <end position="43"/>
    </location>
</feature>
<comment type="similarity">
    <text evidence="2">Belongs to the SLC13A/DASS transporter (TC 2.A.47) family. DIT1 subfamily.</text>
</comment>
<evidence type="ECO:0000256" key="3">
    <source>
        <dbReference type="ARBA" id="ARBA00022692"/>
    </source>
</evidence>
<sequence>HTEAIKPEGWHLLAIFTATIVGFILRPWPTGIMALFGIVVAVATNSITMVQALGGYAEANVWLIVAAVFFSRG</sequence>
<dbReference type="Pfam" id="PF00939">
    <property type="entry name" value="Na_sulph_symp"/>
    <property type="match status" value="1"/>
</dbReference>
<feature type="non-terminal residue" evidence="7">
    <location>
        <position position="73"/>
    </location>
</feature>
<organism evidence="7">
    <name type="scientific">human gut metagenome</name>
    <dbReference type="NCBI Taxonomy" id="408170"/>
    <lineage>
        <taxon>unclassified sequences</taxon>
        <taxon>metagenomes</taxon>
        <taxon>organismal metagenomes</taxon>
    </lineage>
</organism>
<accession>W1YQ32</accession>
<evidence type="ECO:0000256" key="4">
    <source>
        <dbReference type="ARBA" id="ARBA00022989"/>
    </source>
</evidence>
<dbReference type="PANTHER" id="PTHR42826">
    <property type="entry name" value="DICARBOXYLATE TRANSPORTER 2.1, CHLOROPLASTIC"/>
    <property type="match status" value="1"/>
</dbReference>
<comment type="caution">
    <text evidence="7">The sequence shown here is derived from an EMBL/GenBank/DDBJ whole genome shotgun (WGS) entry which is preliminary data.</text>
</comment>
<feature type="non-terminal residue" evidence="7">
    <location>
        <position position="1"/>
    </location>
</feature>